<feature type="compositionally biased region" description="Polar residues" evidence="1">
    <location>
        <begin position="12"/>
        <end position="22"/>
    </location>
</feature>
<dbReference type="EMBL" id="JAMSHJ010000005">
    <property type="protein sequence ID" value="KAI5408515.1"/>
    <property type="molecule type" value="Genomic_DNA"/>
</dbReference>
<feature type="region of interest" description="Disordered" evidence="1">
    <location>
        <begin position="52"/>
        <end position="78"/>
    </location>
</feature>
<keyword evidence="3" id="KW-1185">Reference proteome</keyword>
<reference evidence="2 3" key="1">
    <citation type="journal article" date="2022" name="Nat. Genet.">
        <title>Improved pea reference genome and pan-genome highlight genomic features and evolutionary characteristics.</title>
        <authorList>
            <person name="Yang T."/>
            <person name="Liu R."/>
            <person name="Luo Y."/>
            <person name="Hu S."/>
            <person name="Wang D."/>
            <person name="Wang C."/>
            <person name="Pandey M.K."/>
            <person name="Ge S."/>
            <person name="Xu Q."/>
            <person name="Li N."/>
            <person name="Li G."/>
            <person name="Huang Y."/>
            <person name="Saxena R.K."/>
            <person name="Ji Y."/>
            <person name="Li M."/>
            <person name="Yan X."/>
            <person name="He Y."/>
            <person name="Liu Y."/>
            <person name="Wang X."/>
            <person name="Xiang C."/>
            <person name="Varshney R.K."/>
            <person name="Ding H."/>
            <person name="Gao S."/>
            <person name="Zong X."/>
        </authorList>
    </citation>
    <scope>NUCLEOTIDE SEQUENCE [LARGE SCALE GENOMIC DNA]</scope>
    <source>
        <strain evidence="2 3">cv. Zhongwan 6</strain>
    </source>
</reference>
<evidence type="ECO:0000313" key="3">
    <source>
        <dbReference type="Proteomes" id="UP001058974"/>
    </source>
</evidence>
<dbReference type="Proteomes" id="UP001058974">
    <property type="component" value="Chromosome 5"/>
</dbReference>
<protein>
    <submittedName>
        <fullName evidence="2">Uncharacterized protein</fullName>
    </submittedName>
</protein>
<proteinExistence type="predicted"/>
<comment type="caution">
    <text evidence="2">The sequence shown here is derived from an EMBL/GenBank/DDBJ whole genome shotgun (WGS) entry which is preliminary data.</text>
</comment>
<evidence type="ECO:0000313" key="2">
    <source>
        <dbReference type="EMBL" id="KAI5408515.1"/>
    </source>
</evidence>
<evidence type="ECO:0000256" key="1">
    <source>
        <dbReference type="SAM" id="MobiDB-lite"/>
    </source>
</evidence>
<organism evidence="2 3">
    <name type="scientific">Pisum sativum</name>
    <name type="common">Garden pea</name>
    <name type="synonym">Lathyrus oleraceus</name>
    <dbReference type="NCBI Taxonomy" id="3888"/>
    <lineage>
        <taxon>Eukaryota</taxon>
        <taxon>Viridiplantae</taxon>
        <taxon>Streptophyta</taxon>
        <taxon>Embryophyta</taxon>
        <taxon>Tracheophyta</taxon>
        <taxon>Spermatophyta</taxon>
        <taxon>Magnoliopsida</taxon>
        <taxon>eudicotyledons</taxon>
        <taxon>Gunneridae</taxon>
        <taxon>Pentapetalae</taxon>
        <taxon>rosids</taxon>
        <taxon>fabids</taxon>
        <taxon>Fabales</taxon>
        <taxon>Fabaceae</taxon>
        <taxon>Papilionoideae</taxon>
        <taxon>50 kb inversion clade</taxon>
        <taxon>NPAAA clade</taxon>
        <taxon>Hologalegina</taxon>
        <taxon>IRL clade</taxon>
        <taxon>Fabeae</taxon>
        <taxon>Lathyrus</taxon>
    </lineage>
</organism>
<feature type="region of interest" description="Disordered" evidence="1">
    <location>
        <begin position="1"/>
        <end position="23"/>
    </location>
</feature>
<accession>A0A9D5AK10</accession>
<dbReference type="Gramene" id="Psat05G0438300-T1">
    <property type="protein sequence ID" value="KAI5408515.1"/>
    <property type="gene ID" value="KIW84_054383"/>
</dbReference>
<name>A0A9D5AK10_PEA</name>
<gene>
    <name evidence="2" type="ORF">KIW84_054383</name>
</gene>
<dbReference type="AlphaFoldDB" id="A0A9D5AK10"/>
<sequence>MKVKGNLKAVVPNTSSHHSNGNVFAANQVPNATKQRQRINRTTCINRQQISVNNTSSPYGSNSSHIPSPGSCSTVPQTQPQQACSNLKPFQHITPKGRRIRVTEYSKKVDLSNCPQLTSAILLLSLIPASYFTDPMQRKIIEQCCISSGHPIRENYEFPQKLLDTLIFEAVQELDISKCRRLLIEHGVDYLNQFICSSVPQGGYRHAFGDGSA</sequence>